<dbReference type="EnsemblMetazoa" id="SCAU012241-RA">
    <property type="protein sequence ID" value="SCAU012241-PA"/>
    <property type="gene ID" value="SCAU012241"/>
</dbReference>
<reference evidence="2" key="1">
    <citation type="submission" date="2020-05" db="UniProtKB">
        <authorList>
            <consortium name="EnsemblMetazoa"/>
        </authorList>
    </citation>
    <scope>IDENTIFICATION</scope>
    <source>
        <strain evidence="2">USDA</strain>
    </source>
</reference>
<dbReference type="AlphaFoldDB" id="A0A1I8PYJ1"/>
<proteinExistence type="predicted"/>
<feature type="chain" id="PRO_5009327449" evidence="1">
    <location>
        <begin position="26"/>
        <end position="265"/>
    </location>
</feature>
<gene>
    <name evidence="2" type="primary">106082044</name>
</gene>
<protein>
    <submittedName>
        <fullName evidence="2">Uncharacterized protein</fullName>
    </submittedName>
</protein>
<dbReference type="VEuPathDB" id="VectorBase:SCAU012241"/>
<keyword evidence="1" id="KW-0732">Signal</keyword>
<dbReference type="InterPro" id="IPR038606">
    <property type="entry name" value="To_sf"/>
</dbReference>
<dbReference type="Pfam" id="PF06585">
    <property type="entry name" value="JHBP"/>
    <property type="match status" value="1"/>
</dbReference>
<accession>A0A1I8PYJ1</accession>
<evidence type="ECO:0000256" key="1">
    <source>
        <dbReference type="SAM" id="SignalP"/>
    </source>
</evidence>
<keyword evidence="3" id="KW-1185">Reference proteome</keyword>
<dbReference type="OrthoDB" id="8196554at2759"/>
<dbReference type="PANTHER" id="PTHR11008:SF18">
    <property type="entry name" value="BCDNA.GH05536-RELATED"/>
    <property type="match status" value="1"/>
</dbReference>
<organism evidence="2 3">
    <name type="scientific">Stomoxys calcitrans</name>
    <name type="common">Stable fly</name>
    <name type="synonym">Conops calcitrans</name>
    <dbReference type="NCBI Taxonomy" id="35570"/>
    <lineage>
        <taxon>Eukaryota</taxon>
        <taxon>Metazoa</taxon>
        <taxon>Ecdysozoa</taxon>
        <taxon>Arthropoda</taxon>
        <taxon>Hexapoda</taxon>
        <taxon>Insecta</taxon>
        <taxon>Pterygota</taxon>
        <taxon>Neoptera</taxon>
        <taxon>Endopterygota</taxon>
        <taxon>Diptera</taxon>
        <taxon>Brachycera</taxon>
        <taxon>Muscomorpha</taxon>
        <taxon>Muscoidea</taxon>
        <taxon>Muscidae</taxon>
        <taxon>Stomoxys</taxon>
    </lineage>
</organism>
<dbReference type="Proteomes" id="UP000095300">
    <property type="component" value="Unassembled WGS sequence"/>
</dbReference>
<dbReference type="SMART" id="SM00700">
    <property type="entry name" value="JHBP"/>
    <property type="match status" value="1"/>
</dbReference>
<dbReference type="KEGG" id="scac:106082044"/>
<sequence>MWKKSCSFIFITLLVSLFNISVAMSETTESPEYVTKLSSNVPSCPEDNNVNECIQNAFNFMLRSTSTGLPELNIPPIDPVMVNKLNFQFSNNLIRGKAAVRHVRLTGLSKSAVRNIQYQRNGKDIKINVHYQVPLIEITGQYRAEVLVNNAKLSSKGVFNVSLINVESKSEHYAELYEKDGHRFLKLTKINLDPTLGDMKIHATGLVPEPALNDALLDIINSNWRIVYKSVVSSTSSTWEPIVLNYSNEFFSHLPFDVLITNAKL</sequence>
<dbReference type="GO" id="GO:0005615">
    <property type="term" value="C:extracellular space"/>
    <property type="evidence" value="ECO:0007669"/>
    <property type="project" value="TreeGrafter"/>
</dbReference>
<feature type="signal peptide" evidence="1">
    <location>
        <begin position="1"/>
        <end position="25"/>
    </location>
</feature>
<evidence type="ECO:0000313" key="3">
    <source>
        <dbReference type="Proteomes" id="UP000095300"/>
    </source>
</evidence>
<evidence type="ECO:0000313" key="2">
    <source>
        <dbReference type="EnsemblMetazoa" id="SCAU012241-PA"/>
    </source>
</evidence>
<dbReference type="Gene3D" id="3.15.10.30">
    <property type="entry name" value="Haemolymph juvenile hormone binding protein"/>
    <property type="match status" value="1"/>
</dbReference>
<dbReference type="PANTHER" id="PTHR11008">
    <property type="entry name" value="PROTEIN TAKEOUT-LIKE PROTEIN"/>
    <property type="match status" value="1"/>
</dbReference>
<name>A0A1I8PYJ1_STOCA</name>
<dbReference type="InterPro" id="IPR010562">
    <property type="entry name" value="Haemolymph_juvenile_hormone-bd"/>
</dbReference>